<gene>
    <name evidence="2" type="ORF">GCM10017621_03390</name>
</gene>
<dbReference type="PANTHER" id="PTHR10151">
    <property type="entry name" value="ECTONUCLEOTIDE PYROPHOSPHATASE/PHOSPHODIESTERASE"/>
    <property type="match status" value="1"/>
</dbReference>
<dbReference type="SUPFAM" id="SSF53649">
    <property type="entry name" value="Alkaline phosphatase-like"/>
    <property type="match status" value="1"/>
</dbReference>
<dbReference type="Proteomes" id="UP001143486">
    <property type="component" value="Unassembled WGS sequence"/>
</dbReference>
<keyword evidence="3" id="KW-1185">Reference proteome</keyword>
<reference evidence="2" key="2">
    <citation type="submission" date="2023-01" db="EMBL/GenBank/DDBJ databases">
        <authorList>
            <person name="Sun Q."/>
            <person name="Evtushenko L."/>
        </authorList>
    </citation>
    <scope>NUCLEOTIDE SEQUENCE</scope>
    <source>
        <strain evidence="2">VKM B-1513</strain>
    </source>
</reference>
<protein>
    <submittedName>
        <fullName evidence="2">Alkaline phosphatase family protein</fullName>
    </submittedName>
</protein>
<evidence type="ECO:0000313" key="3">
    <source>
        <dbReference type="Proteomes" id="UP001143486"/>
    </source>
</evidence>
<feature type="signal peptide" evidence="1">
    <location>
        <begin position="1"/>
        <end position="25"/>
    </location>
</feature>
<dbReference type="AlphaFoldDB" id="A0A9W6MMF5"/>
<evidence type="ECO:0000256" key="1">
    <source>
        <dbReference type="SAM" id="SignalP"/>
    </source>
</evidence>
<sequence length="423" mass="46833">MRLAAFATLAATALLAACSHVPSQAPQDDPIVLMIGLDGLRYDAIDRWDAPNLQALAERGTRPERMIPVMPSKTFVNFYSIATGLYPEHHGMISNSPWDAAAERHFNNAEGSPQDPFWWQGEPVWITAERQGLRSHIMFWLGSESPVDGDMASVWHPYEHNKPYDERVDEVLAWFDAPAGEQPRFAAVYFDHVDTVTHRAGPFTPEEGQAVAEVDRLVGEIVDGLEERGLLDRTNIIIVSDHGMSAVSTERVIRIDELADLDGILFEEGMGSYGMGLEPFLMGYGSEEDVNRVYQALQGADPRIMAYRRQDYPDHWHFDHPDRGPDLFILAQPDWLITTSSTDLSNPYHASLHGMHGYDNRAESMGATFIGAGPVFPQGTRPTAFENVNVYGIIACALDLEPAQTDGDPAEIARITGGNCPAE</sequence>
<dbReference type="PANTHER" id="PTHR10151:SF120">
    <property type="entry name" value="BIS(5'-ADENOSYL)-TRIPHOSPHATASE"/>
    <property type="match status" value="1"/>
</dbReference>
<reference evidence="2" key="1">
    <citation type="journal article" date="2014" name="Int. J. Syst. Evol. Microbiol.">
        <title>Complete genome sequence of Corynebacterium casei LMG S-19264T (=DSM 44701T), isolated from a smear-ripened cheese.</title>
        <authorList>
            <consortium name="US DOE Joint Genome Institute (JGI-PGF)"/>
            <person name="Walter F."/>
            <person name="Albersmeier A."/>
            <person name="Kalinowski J."/>
            <person name="Ruckert C."/>
        </authorList>
    </citation>
    <scope>NUCLEOTIDE SEQUENCE</scope>
    <source>
        <strain evidence="2">VKM B-1513</strain>
    </source>
</reference>
<evidence type="ECO:0000313" key="2">
    <source>
        <dbReference type="EMBL" id="GLK50831.1"/>
    </source>
</evidence>
<dbReference type="PROSITE" id="PS51257">
    <property type="entry name" value="PROKAR_LIPOPROTEIN"/>
    <property type="match status" value="1"/>
</dbReference>
<dbReference type="RefSeq" id="WP_271185228.1">
    <property type="nucleotide sequence ID" value="NZ_BSFE01000001.1"/>
</dbReference>
<dbReference type="Gene3D" id="3.30.1360.180">
    <property type="match status" value="1"/>
</dbReference>
<feature type="chain" id="PRO_5040826503" evidence="1">
    <location>
        <begin position="26"/>
        <end position="423"/>
    </location>
</feature>
<accession>A0A9W6MMF5</accession>
<dbReference type="EMBL" id="BSFE01000001">
    <property type="protein sequence ID" value="GLK50831.1"/>
    <property type="molecule type" value="Genomic_DNA"/>
</dbReference>
<organism evidence="2 3">
    <name type="scientific">Maricaulis virginensis</name>
    <dbReference type="NCBI Taxonomy" id="144022"/>
    <lineage>
        <taxon>Bacteria</taxon>
        <taxon>Pseudomonadati</taxon>
        <taxon>Pseudomonadota</taxon>
        <taxon>Alphaproteobacteria</taxon>
        <taxon>Maricaulales</taxon>
        <taxon>Maricaulaceae</taxon>
        <taxon>Maricaulis</taxon>
    </lineage>
</organism>
<dbReference type="InterPro" id="IPR017850">
    <property type="entry name" value="Alkaline_phosphatase_core_sf"/>
</dbReference>
<keyword evidence="1" id="KW-0732">Signal</keyword>
<dbReference type="GO" id="GO:0016787">
    <property type="term" value="F:hydrolase activity"/>
    <property type="evidence" value="ECO:0007669"/>
    <property type="project" value="UniProtKB-ARBA"/>
</dbReference>
<comment type="caution">
    <text evidence="2">The sequence shown here is derived from an EMBL/GenBank/DDBJ whole genome shotgun (WGS) entry which is preliminary data.</text>
</comment>
<dbReference type="CDD" id="cd16018">
    <property type="entry name" value="Enpp"/>
    <property type="match status" value="1"/>
</dbReference>
<proteinExistence type="predicted"/>
<dbReference type="InterPro" id="IPR002591">
    <property type="entry name" value="Phosphodiest/P_Trfase"/>
</dbReference>
<dbReference type="Pfam" id="PF01663">
    <property type="entry name" value="Phosphodiest"/>
    <property type="match status" value="1"/>
</dbReference>
<dbReference type="Gene3D" id="3.40.720.10">
    <property type="entry name" value="Alkaline Phosphatase, subunit A"/>
    <property type="match status" value="1"/>
</dbReference>
<name>A0A9W6MMF5_9PROT</name>